<keyword evidence="7" id="KW-0732">Signal</keyword>
<dbReference type="PRINTS" id="PR00134">
    <property type="entry name" value="GLHYDRLASE10"/>
</dbReference>
<evidence type="ECO:0000256" key="6">
    <source>
        <dbReference type="RuleBase" id="RU361174"/>
    </source>
</evidence>
<feature type="domain" description="GH10" evidence="8">
    <location>
        <begin position="40"/>
        <end position="384"/>
    </location>
</feature>
<organism evidence="9 10">
    <name type="scientific">Candidatus Acutalibacter ornithocaccae</name>
    <dbReference type="NCBI Taxonomy" id="2838416"/>
    <lineage>
        <taxon>Bacteria</taxon>
        <taxon>Bacillati</taxon>
        <taxon>Bacillota</taxon>
        <taxon>Clostridia</taxon>
        <taxon>Eubacteriales</taxon>
        <taxon>Acutalibacteraceae</taxon>
        <taxon>Acutalibacter</taxon>
    </lineage>
</organism>
<feature type="chain" id="PRO_5039000717" description="Beta-xylanase" evidence="7">
    <location>
        <begin position="26"/>
        <end position="396"/>
    </location>
</feature>
<dbReference type="SUPFAM" id="SSF51445">
    <property type="entry name" value="(Trans)glycosidases"/>
    <property type="match status" value="1"/>
</dbReference>
<comment type="caution">
    <text evidence="9">The sequence shown here is derived from an EMBL/GenBank/DDBJ whole genome shotgun (WGS) entry which is preliminary data.</text>
</comment>
<comment type="similarity">
    <text evidence="1 6">Belongs to the glycosyl hydrolase 10 (cellulase F) family.</text>
</comment>
<dbReference type="PANTHER" id="PTHR31490:SF90">
    <property type="entry name" value="ENDO-1,4-BETA-XYLANASE A"/>
    <property type="match status" value="1"/>
</dbReference>
<evidence type="ECO:0000256" key="4">
    <source>
        <dbReference type="ARBA" id="ARBA00023295"/>
    </source>
</evidence>
<evidence type="ECO:0000256" key="1">
    <source>
        <dbReference type="ARBA" id="ARBA00007495"/>
    </source>
</evidence>
<dbReference type="EMBL" id="DWXZ01000183">
    <property type="protein sequence ID" value="HJB38107.1"/>
    <property type="molecule type" value="Genomic_DNA"/>
</dbReference>
<dbReference type="InterPro" id="IPR044846">
    <property type="entry name" value="GH10"/>
</dbReference>
<keyword evidence="2 6" id="KW-0378">Hydrolase</keyword>
<dbReference type="PROSITE" id="PS51257">
    <property type="entry name" value="PROKAR_LIPOPROTEIN"/>
    <property type="match status" value="1"/>
</dbReference>
<name>A0A9D2LYZ3_9FIRM</name>
<dbReference type="GO" id="GO:0031176">
    <property type="term" value="F:endo-1,4-beta-xylanase activity"/>
    <property type="evidence" value="ECO:0007669"/>
    <property type="project" value="UniProtKB-EC"/>
</dbReference>
<keyword evidence="4 6" id="KW-0326">Glycosidase</keyword>
<evidence type="ECO:0000256" key="5">
    <source>
        <dbReference type="ARBA" id="ARBA00023326"/>
    </source>
</evidence>
<dbReference type="Gene3D" id="3.20.20.80">
    <property type="entry name" value="Glycosidases"/>
    <property type="match status" value="1"/>
</dbReference>
<dbReference type="SMART" id="SM00633">
    <property type="entry name" value="Glyco_10"/>
    <property type="match status" value="1"/>
</dbReference>
<feature type="signal peptide" evidence="7">
    <location>
        <begin position="1"/>
        <end position="25"/>
    </location>
</feature>
<protein>
    <recommendedName>
        <fullName evidence="6">Beta-xylanase</fullName>
        <ecNumber evidence="6">3.2.1.8</ecNumber>
    </recommendedName>
</protein>
<evidence type="ECO:0000256" key="3">
    <source>
        <dbReference type="ARBA" id="ARBA00023277"/>
    </source>
</evidence>
<reference evidence="9" key="2">
    <citation type="submission" date="2021-04" db="EMBL/GenBank/DDBJ databases">
        <authorList>
            <person name="Gilroy R."/>
        </authorList>
    </citation>
    <scope>NUCLEOTIDE SEQUENCE</scope>
    <source>
        <strain evidence="9">ChiBcolR8-3208</strain>
    </source>
</reference>
<dbReference type="Proteomes" id="UP000824214">
    <property type="component" value="Unassembled WGS sequence"/>
</dbReference>
<evidence type="ECO:0000256" key="2">
    <source>
        <dbReference type="ARBA" id="ARBA00022801"/>
    </source>
</evidence>
<dbReference type="InterPro" id="IPR001000">
    <property type="entry name" value="GH10_dom"/>
</dbReference>
<proteinExistence type="inferred from homology"/>
<evidence type="ECO:0000313" key="9">
    <source>
        <dbReference type="EMBL" id="HJB38107.1"/>
    </source>
</evidence>
<reference evidence="9" key="1">
    <citation type="journal article" date="2021" name="PeerJ">
        <title>Extensive microbial diversity within the chicken gut microbiome revealed by metagenomics and culture.</title>
        <authorList>
            <person name="Gilroy R."/>
            <person name="Ravi A."/>
            <person name="Getino M."/>
            <person name="Pursley I."/>
            <person name="Horton D.L."/>
            <person name="Alikhan N.F."/>
            <person name="Baker D."/>
            <person name="Gharbi K."/>
            <person name="Hall N."/>
            <person name="Watson M."/>
            <person name="Adriaenssens E.M."/>
            <person name="Foster-Nyarko E."/>
            <person name="Jarju S."/>
            <person name="Secka A."/>
            <person name="Antonio M."/>
            <person name="Oren A."/>
            <person name="Chaudhuri R.R."/>
            <person name="La Ragione R."/>
            <person name="Hildebrand F."/>
            <person name="Pallen M.J."/>
        </authorList>
    </citation>
    <scope>NUCLEOTIDE SEQUENCE</scope>
    <source>
        <strain evidence="9">ChiBcolR8-3208</strain>
    </source>
</reference>
<dbReference type="InterPro" id="IPR017853">
    <property type="entry name" value="GH"/>
</dbReference>
<dbReference type="EC" id="3.2.1.8" evidence="6"/>
<comment type="catalytic activity">
    <reaction evidence="6">
        <text>Endohydrolysis of (1-&gt;4)-beta-D-xylosidic linkages in xylans.</text>
        <dbReference type="EC" id="3.2.1.8"/>
    </reaction>
</comment>
<dbReference type="GO" id="GO:0000272">
    <property type="term" value="P:polysaccharide catabolic process"/>
    <property type="evidence" value="ECO:0007669"/>
    <property type="project" value="UniProtKB-KW"/>
</dbReference>
<keyword evidence="3 6" id="KW-0119">Carbohydrate metabolism</keyword>
<gene>
    <name evidence="9" type="ORF">H9942_08590</name>
</gene>
<dbReference type="PROSITE" id="PS51760">
    <property type="entry name" value="GH10_2"/>
    <property type="match status" value="1"/>
</dbReference>
<evidence type="ECO:0000259" key="8">
    <source>
        <dbReference type="PROSITE" id="PS51760"/>
    </source>
</evidence>
<evidence type="ECO:0000313" key="10">
    <source>
        <dbReference type="Proteomes" id="UP000824214"/>
    </source>
</evidence>
<accession>A0A9D2LYZ3</accession>
<dbReference type="PANTHER" id="PTHR31490">
    <property type="entry name" value="GLYCOSYL HYDROLASE"/>
    <property type="match status" value="1"/>
</dbReference>
<dbReference type="Pfam" id="PF00331">
    <property type="entry name" value="Glyco_hydro_10"/>
    <property type="match status" value="1"/>
</dbReference>
<evidence type="ECO:0000256" key="7">
    <source>
        <dbReference type="SAM" id="SignalP"/>
    </source>
</evidence>
<sequence>MKVWKRAIGAVTAGALLAASLVGCSGDGTYSADMAEYAYEKGAPSLCQAYEDYFQVGAAINPRDLEEGSDRYKIIDKQFNVFTLENGTKAENIHPQEDVYDFEATDQLVEYGQANGKTVRGHTLVWYSQCPEWFFLDDQGNQVSAEVLIQRMKEHITTIVSRYKGKIHTWDVCNEVLDDSFGLRQSEWLNIIGDYDGDGDSYDYIEIAFQTAHEADPDARLILNDYSLEANGNKAITMYNMVKQLLEEGVPIDGIGLQMHIDYETDLDAMDRCMRVLGRLREIDPDFVLEVTELDMSCFTWNDTSTQRELTEEFVQQFDEKYCQVFSLLMDYAQEGLLDTVVFWGYDDGSSWLNEYPVEGRTNHPLLIDRELKFKSAYWALMNLPQQRAAQAAQEE</sequence>
<dbReference type="AlphaFoldDB" id="A0A9D2LYZ3"/>
<keyword evidence="5 6" id="KW-0624">Polysaccharide degradation</keyword>